<protein>
    <submittedName>
        <fullName evidence="2">Uncharacterized protein</fullName>
    </submittedName>
</protein>
<comment type="caution">
    <text evidence="2">The sequence shown here is derived from an EMBL/GenBank/DDBJ whole genome shotgun (WGS) entry which is preliminary data.</text>
</comment>
<dbReference type="Proteomes" id="UP001481413">
    <property type="component" value="Unassembled WGS sequence"/>
</dbReference>
<name>A0ABP9ZW77_9GAMM</name>
<dbReference type="EMBL" id="BAABWH010000001">
    <property type="protein sequence ID" value="GAA6144395.1"/>
    <property type="molecule type" value="Genomic_DNA"/>
</dbReference>
<reference evidence="2 3" key="1">
    <citation type="submission" date="2024-04" db="EMBL/GenBank/DDBJ databases">
        <title>Draft genome sequence of Thalassolituus maritimus NBRC 116585.</title>
        <authorList>
            <person name="Miyakawa T."/>
            <person name="Kusuya Y."/>
            <person name="Miura T."/>
        </authorList>
    </citation>
    <scope>NUCLEOTIDE SEQUENCE [LARGE SCALE GENOMIC DNA]</scope>
    <source>
        <strain evidence="2 3">5NW40-0001</strain>
    </source>
</reference>
<proteinExistence type="predicted"/>
<evidence type="ECO:0000313" key="2">
    <source>
        <dbReference type="EMBL" id="GAA6144395.1"/>
    </source>
</evidence>
<accession>A0ABP9ZW77</accession>
<evidence type="ECO:0000313" key="3">
    <source>
        <dbReference type="Proteomes" id="UP001481413"/>
    </source>
</evidence>
<feature type="region of interest" description="Disordered" evidence="1">
    <location>
        <begin position="1"/>
        <end position="26"/>
    </location>
</feature>
<keyword evidence="3" id="KW-1185">Reference proteome</keyword>
<evidence type="ECO:0000256" key="1">
    <source>
        <dbReference type="SAM" id="MobiDB-lite"/>
    </source>
</evidence>
<sequence>MTAYSPATADTDSMTSDFLSTGSESSCTVKGRHVSLIGDVGTKKVRNSLGGASRTAIVSDLLPLALHALSRSPEHQMTPLYVLQCNYEDEASGNDADLGQFLDQHAGESLVWMPVAANASLLINALRRALPVSGDSRLANMTMLYVGDVGVRQALQQLCQACGMTFCFQAAF</sequence>
<dbReference type="RefSeq" id="WP_353293323.1">
    <property type="nucleotide sequence ID" value="NZ_BAABWH010000001.1"/>
</dbReference>
<feature type="compositionally biased region" description="Polar residues" evidence="1">
    <location>
        <begin position="8"/>
        <end position="26"/>
    </location>
</feature>
<gene>
    <name evidence="2" type="ORF">NBRC116585_05120</name>
</gene>
<organism evidence="2 3">
    <name type="scientific">Thalassolituus maritimus</name>
    <dbReference type="NCBI Taxonomy" id="484498"/>
    <lineage>
        <taxon>Bacteria</taxon>
        <taxon>Pseudomonadati</taxon>
        <taxon>Pseudomonadota</taxon>
        <taxon>Gammaproteobacteria</taxon>
        <taxon>Oceanospirillales</taxon>
        <taxon>Oceanospirillaceae</taxon>
        <taxon>Thalassolituus</taxon>
    </lineage>
</organism>